<keyword evidence="2" id="KW-1185">Reference proteome</keyword>
<reference evidence="1 2" key="1">
    <citation type="journal article" date="2022" name="DNA Res.">
        <title>Chromosomal-level genome assembly of the orchid tree Bauhinia variegata (Leguminosae; Cercidoideae) supports the allotetraploid origin hypothesis of Bauhinia.</title>
        <authorList>
            <person name="Zhong Y."/>
            <person name="Chen Y."/>
            <person name="Zheng D."/>
            <person name="Pang J."/>
            <person name="Liu Y."/>
            <person name="Luo S."/>
            <person name="Meng S."/>
            <person name="Qian L."/>
            <person name="Wei D."/>
            <person name="Dai S."/>
            <person name="Zhou R."/>
        </authorList>
    </citation>
    <scope>NUCLEOTIDE SEQUENCE [LARGE SCALE GENOMIC DNA]</scope>
    <source>
        <strain evidence="1">BV-YZ2020</strain>
    </source>
</reference>
<dbReference type="EMBL" id="CM039438">
    <property type="protein sequence ID" value="KAI4301045.1"/>
    <property type="molecule type" value="Genomic_DNA"/>
</dbReference>
<evidence type="ECO:0000313" key="2">
    <source>
        <dbReference type="Proteomes" id="UP000828941"/>
    </source>
</evidence>
<organism evidence="1 2">
    <name type="scientific">Bauhinia variegata</name>
    <name type="common">Purple orchid tree</name>
    <name type="synonym">Phanera variegata</name>
    <dbReference type="NCBI Taxonomy" id="167791"/>
    <lineage>
        <taxon>Eukaryota</taxon>
        <taxon>Viridiplantae</taxon>
        <taxon>Streptophyta</taxon>
        <taxon>Embryophyta</taxon>
        <taxon>Tracheophyta</taxon>
        <taxon>Spermatophyta</taxon>
        <taxon>Magnoliopsida</taxon>
        <taxon>eudicotyledons</taxon>
        <taxon>Gunneridae</taxon>
        <taxon>Pentapetalae</taxon>
        <taxon>rosids</taxon>
        <taxon>fabids</taxon>
        <taxon>Fabales</taxon>
        <taxon>Fabaceae</taxon>
        <taxon>Cercidoideae</taxon>
        <taxon>Cercideae</taxon>
        <taxon>Bauhiniinae</taxon>
        <taxon>Bauhinia</taxon>
    </lineage>
</organism>
<protein>
    <submittedName>
        <fullName evidence="1">Uncharacterized protein</fullName>
    </submittedName>
</protein>
<comment type="caution">
    <text evidence="1">The sequence shown here is derived from an EMBL/GenBank/DDBJ whole genome shotgun (WGS) entry which is preliminary data.</text>
</comment>
<evidence type="ECO:0000313" key="1">
    <source>
        <dbReference type="EMBL" id="KAI4301045.1"/>
    </source>
</evidence>
<dbReference type="Proteomes" id="UP000828941">
    <property type="component" value="Chromosome 13"/>
</dbReference>
<proteinExistence type="predicted"/>
<sequence>MEARPAFSIERSSVKQLTNMGVSGALSSSLPVLPTPPEEKYPKLPDSQQATAEKELMTRPLTNSSHLNSSGVVGHLFSSSPGYSTDLHHSSLSPHEKHSRNAHFISQSLSNMGSLPLLYSSNNEPLPSTTSSHYSKESSALWNADSLSSFLDFPVNTSIENSQVENSASTIMASEEYCKRNEWHDWADQLISDDETLTSDWNDLFVDNNIPDLEPKVTSQVSKLSSQFPGHQFKGQQVVSAPSGENCAIAPPSSSANSASVKPRMRWTPELHEAFVEAVNQLGGSERATPKGVLKLMKVEGLTIYHVKSHLQKYRTARYRPETSEGSSEKRVTPVEQVSSLDLKTGMEITEALRLQMDVQKRLHEQLEIQRNLQLRIEEQGRYLQMMFEKQCKSGIEKFKAPASSLESPSAAASEAIKDSPAKSETEASKLDHSKTEPEQAKDNITMEESSPPKEVGEKHNAPETKVSENSEPQPHAGEDDTQPSKRQRTEE</sequence>
<name>A0ACB9KUH5_BAUVA</name>
<accession>A0ACB9KUH5</accession>
<gene>
    <name evidence="1" type="ORF">L6164_034364</name>
</gene>